<dbReference type="InterPro" id="IPR036503">
    <property type="entry name" value="Ald_Fedxn_OxRdtase_N_sf"/>
</dbReference>
<dbReference type="PANTHER" id="PTHR30038:SF0">
    <property type="entry name" value="TUNGSTEN-CONTAINING ALDEHYDE FERREDOXIN OXIDOREDUCTASE"/>
    <property type="match status" value="1"/>
</dbReference>
<dbReference type="Gene3D" id="1.10.569.10">
    <property type="entry name" value="Aldehyde Ferredoxin Oxidoreductase Protein, subunit A, domain 2"/>
    <property type="match status" value="1"/>
</dbReference>
<dbReference type="InterPro" id="IPR051919">
    <property type="entry name" value="W-dependent_AOR"/>
</dbReference>
<organism evidence="10 11">
    <name type="scientific">Aerophobetes bacterium</name>
    <dbReference type="NCBI Taxonomy" id="2030807"/>
    <lineage>
        <taxon>Bacteria</taxon>
        <taxon>Candidatus Aerophobota</taxon>
    </lineage>
</organism>
<dbReference type="Pfam" id="PF01314">
    <property type="entry name" value="AFOR_C"/>
    <property type="match status" value="1"/>
</dbReference>
<dbReference type="InterPro" id="IPR013985">
    <property type="entry name" value="Ald_Fedxn_OxRdtase_dom3"/>
</dbReference>
<gene>
    <name evidence="10" type="ORF">E3J59_03045</name>
</gene>
<dbReference type="InterPro" id="IPR036021">
    <property type="entry name" value="Tungsten_al_ferr_oxy-like_C"/>
</dbReference>
<keyword evidence="5" id="KW-0560">Oxidoreductase</keyword>
<dbReference type="AlphaFoldDB" id="A0A523UVF8"/>
<dbReference type="InterPro" id="IPR013984">
    <property type="entry name" value="Ald_Fedxn_OxRdtase_dom2"/>
</dbReference>
<dbReference type="SUPFAM" id="SSF56228">
    <property type="entry name" value="Aldehyde ferredoxin oxidoreductase, N-terminal domain"/>
    <property type="match status" value="1"/>
</dbReference>
<comment type="cofactor">
    <cofactor evidence="1">
        <name>[4Fe-4S] cluster</name>
        <dbReference type="ChEBI" id="CHEBI:49883"/>
    </cofactor>
</comment>
<dbReference type="SMART" id="SM00790">
    <property type="entry name" value="AFOR_N"/>
    <property type="match status" value="1"/>
</dbReference>
<dbReference type="InterPro" id="IPR013983">
    <property type="entry name" value="Ald_Fedxn_OxRdtase_N"/>
</dbReference>
<comment type="similarity">
    <text evidence="2">Belongs to the AOR/FOR family.</text>
</comment>
<dbReference type="GO" id="GO:0046872">
    <property type="term" value="F:metal ion binding"/>
    <property type="evidence" value="ECO:0007669"/>
    <property type="project" value="UniProtKB-KW"/>
</dbReference>
<evidence type="ECO:0000256" key="4">
    <source>
        <dbReference type="ARBA" id="ARBA00022723"/>
    </source>
</evidence>
<dbReference type="Proteomes" id="UP000320679">
    <property type="component" value="Unassembled WGS sequence"/>
</dbReference>
<keyword evidence="6" id="KW-0408">Iron</keyword>
<dbReference type="GO" id="GO:0016625">
    <property type="term" value="F:oxidoreductase activity, acting on the aldehyde or oxo group of donors, iron-sulfur protein as acceptor"/>
    <property type="evidence" value="ECO:0007669"/>
    <property type="project" value="InterPro"/>
</dbReference>
<evidence type="ECO:0000256" key="6">
    <source>
        <dbReference type="ARBA" id="ARBA00023004"/>
    </source>
</evidence>
<evidence type="ECO:0000256" key="7">
    <source>
        <dbReference type="ARBA" id="ARBA00023014"/>
    </source>
</evidence>
<protein>
    <submittedName>
        <fullName evidence="10">Aldehyde ferredoxin oxidoreductase</fullName>
    </submittedName>
</protein>
<keyword evidence="7" id="KW-0411">Iron-sulfur</keyword>
<accession>A0A523UVF8</accession>
<dbReference type="EMBL" id="SOJK01000125">
    <property type="protein sequence ID" value="TET46460.1"/>
    <property type="molecule type" value="Genomic_DNA"/>
</dbReference>
<dbReference type="PANTHER" id="PTHR30038">
    <property type="entry name" value="ALDEHYDE FERREDOXIN OXIDOREDUCTASE"/>
    <property type="match status" value="1"/>
</dbReference>
<evidence type="ECO:0000256" key="3">
    <source>
        <dbReference type="ARBA" id="ARBA00022485"/>
    </source>
</evidence>
<evidence type="ECO:0000313" key="10">
    <source>
        <dbReference type="EMBL" id="TET46460.1"/>
    </source>
</evidence>
<dbReference type="Gene3D" id="1.10.599.10">
    <property type="entry name" value="Aldehyde Ferredoxin Oxidoreductase Protein, subunit A, domain 3"/>
    <property type="match status" value="1"/>
</dbReference>
<name>A0A523UVF8_UNCAE</name>
<comment type="cofactor">
    <cofactor evidence="8">
        <name>tungstopterin</name>
        <dbReference type="ChEBI" id="CHEBI:30402"/>
    </cofactor>
</comment>
<keyword evidence="4" id="KW-0479">Metal-binding</keyword>
<comment type="caution">
    <text evidence="10">The sequence shown here is derived from an EMBL/GenBank/DDBJ whole genome shotgun (WGS) entry which is preliminary data.</text>
</comment>
<evidence type="ECO:0000256" key="2">
    <source>
        <dbReference type="ARBA" id="ARBA00011032"/>
    </source>
</evidence>
<feature type="domain" description="Aldehyde ferredoxin oxidoreductase N-terminal" evidence="9">
    <location>
        <begin position="6"/>
        <end position="210"/>
    </location>
</feature>
<proteinExistence type="inferred from homology"/>
<dbReference type="InterPro" id="IPR001203">
    <property type="entry name" value="OxRdtase_Ald_Fedxn_C"/>
</dbReference>
<evidence type="ECO:0000256" key="1">
    <source>
        <dbReference type="ARBA" id="ARBA00001966"/>
    </source>
</evidence>
<evidence type="ECO:0000256" key="5">
    <source>
        <dbReference type="ARBA" id="ARBA00023002"/>
    </source>
</evidence>
<evidence type="ECO:0000313" key="11">
    <source>
        <dbReference type="Proteomes" id="UP000320679"/>
    </source>
</evidence>
<dbReference type="GO" id="GO:0009055">
    <property type="term" value="F:electron transfer activity"/>
    <property type="evidence" value="ECO:0007669"/>
    <property type="project" value="InterPro"/>
</dbReference>
<dbReference type="Pfam" id="PF02730">
    <property type="entry name" value="AFOR_N"/>
    <property type="match status" value="1"/>
</dbReference>
<dbReference type="GO" id="GO:0051539">
    <property type="term" value="F:4 iron, 4 sulfur cluster binding"/>
    <property type="evidence" value="ECO:0007669"/>
    <property type="project" value="UniProtKB-KW"/>
</dbReference>
<sequence>MTFGGYAGKILRIDLDKGTTKSESLDENLLRDFIGGSGVGAKILYEETSAGTNPLSGENPLIFMLGPLTATRVPCSGRHTVITKSPLTGIFAESNVGGYWGVALKQAGFDGIIFEGKAKSPTYLWINDGKVTLKDAGHLWGRNTKETDEVLKGETHAKAVTAVIGPAGERMVKISGIVHEGGNARMAGRCGVGAVMGSKNLKAVAVYGSSEVSVAEPEKLRMSIKEGRRIIREAAGPWGKLGTSGGILNYEKLGNFPHQNWFLSDWGEEEATRITGQTMADTILTGRYACAHCPIACGREISVKEGPFAPIEGKGPEYETLGVMGGLCLVDNLEAVAKASQLCDLYGLDTISTGGLVAFSIEAYQKGLITKKDTGGLELKWASPETLVRLVEKIGKGEDIGKLLGEGVRKASRVIGKNAAEFAVETKGLEFPAHDPRCFHSVALSYATSNRGACHLAGWSHPYEMNLSQPDIGMREPQERHQLEGKAEFTAKLQNLMCMFDTLVLCKFAQIGGGLKVHHIVDWLNLVTGRNMGVEEFMKTGERIFNLKRLYNTRCGISRKDDYLPRRILTVERRGGKLPPLDELLSDYYHYRGWSEDGIPLSRRLTELRLQGR</sequence>
<dbReference type="SUPFAM" id="SSF48310">
    <property type="entry name" value="Aldehyde ferredoxin oxidoreductase, C-terminal domains"/>
    <property type="match status" value="1"/>
</dbReference>
<evidence type="ECO:0000259" key="9">
    <source>
        <dbReference type="SMART" id="SM00790"/>
    </source>
</evidence>
<dbReference type="Gene3D" id="3.60.9.10">
    <property type="entry name" value="Aldehyde ferredoxin oxidoreductase, N-terminal domain"/>
    <property type="match status" value="1"/>
</dbReference>
<keyword evidence="3" id="KW-0004">4Fe-4S</keyword>
<reference evidence="10 11" key="1">
    <citation type="submission" date="2019-03" db="EMBL/GenBank/DDBJ databases">
        <title>Metabolic potential of uncultured bacteria and archaea associated with petroleum seepage in deep-sea sediments.</title>
        <authorList>
            <person name="Dong X."/>
            <person name="Hubert C."/>
        </authorList>
    </citation>
    <scope>NUCLEOTIDE SEQUENCE [LARGE SCALE GENOMIC DNA]</scope>
    <source>
        <strain evidence="10">E29_bin78</strain>
    </source>
</reference>
<evidence type="ECO:0000256" key="8">
    <source>
        <dbReference type="ARBA" id="ARBA00049934"/>
    </source>
</evidence>